<accession>A0A6I6FSP9</accession>
<dbReference type="KEGG" id="sfic:EIZ62_22675"/>
<dbReference type="Proteomes" id="UP000422572">
    <property type="component" value="Chromosome"/>
</dbReference>
<dbReference type="EMBL" id="CP034279">
    <property type="protein sequence ID" value="QGV80728.1"/>
    <property type="molecule type" value="Genomic_DNA"/>
</dbReference>
<reference evidence="3 4" key="1">
    <citation type="submission" date="2018-12" db="EMBL/GenBank/DDBJ databases">
        <title>Complete genome sequence of Streptomyces ficellus NRRL8067, the producer of ficellomycin, feldamycin and nojirimycin.</title>
        <authorList>
            <person name="Zhang H."/>
            <person name="Yue R."/>
            <person name="Liu Y."/>
            <person name="Li M."/>
            <person name="Mu H."/>
            <person name="Zhang J."/>
        </authorList>
    </citation>
    <scope>NUCLEOTIDE SEQUENCE [LARGE SCALE GENOMIC DNA]</scope>
    <source>
        <strain evidence="3 4">NRRL 8067</strain>
    </source>
</reference>
<keyword evidence="4" id="KW-1185">Reference proteome</keyword>
<protein>
    <submittedName>
        <fullName evidence="3">YcxB family protein</fullName>
    </submittedName>
</protein>
<dbReference type="RefSeq" id="WP_156694496.1">
    <property type="nucleotide sequence ID" value="NZ_CP034279.1"/>
</dbReference>
<dbReference type="InterPro" id="IPR025588">
    <property type="entry name" value="YcxB-like_C"/>
</dbReference>
<gene>
    <name evidence="3" type="ORF">EIZ62_22675</name>
</gene>
<feature type="transmembrane region" description="Helical" evidence="1">
    <location>
        <begin position="43"/>
        <end position="62"/>
    </location>
</feature>
<feature type="transmembrane region" description="Helical" evidence="1">
    <location>
        <begin position="68"/>
        <end position="88"/>
    </location>
</feature>
<dbReference type="AlphaFoldDB" id="A0A6I6FSP9"/>
<keyword evidence="1" id="KW-0472">Membrane</keyword>
<evidence type="ECO:0000313" key="3">
    <source>
        <dbReference type="EMBL" id="QGV80728.1"/>
    </source>
</evidence>
<evidence type="ECO:0000256" key="1">
    <source>
        <dbReference type="SAM" id="Phobius"/>
    </source>
</evidence>
<sequence>MADAVPGTTRDAVELTYLPALADAVGAIRARARATPSGRLQNGVLLGCSLLMVGALVLNLTSPKGPSMGGTALCVAALVLAAGLYLLVPGLQGQQVHRMYATQGEFRVVVDDEGVRQFSRDLDMTYRWPALPRYTETGDLFVLLTGDRHGIGLVILPKRAVAGPDGADRLRAVLDRNIRRM</sequence>
<keyword evidence="1" id="KW-0812">Transmembrane</keyword>
<evidence type="ECO:0000259" key="2">
    <source>
        <dbReference type="Pfam" id="PF14317"/>
    </source>
</evidence>
<organism evidence="3 4">
    <name type="scientific">Streptomyces ficellus</name>
    <dbReference type="NCBI Taxonomy" id="1977088"/>
    <lineage>
        <taxon>Bacteria</taxon>
        <taxon>Bacillati</taxon>
        <taxon>Actinomycetota</taxon>
        <taxon>Actinomycetes</taxon>
        <taxon>Kitasatosporales</taxon>
        <taxon>Streptomycetaceae</taxon>
        <taxon>Streptomyces</taxon>
    </lineage>
</organism>
<feature type="domain" description="YcxB-like C-terminal" evidence="2">
    <location>
        <begin position="111"/>
        <end position="173"/>
    </location>
</feature>
<name>A0A6I6FSP9_9ACTN</name>
<dbReference type="Pfam" id="PF14317">
    <property type="entry name" value="YcxB"/>
    <property type="match status" value="1"/>
</dbReference>
<evidence type="ECO:0000313" key="4">
    <source>
        <dbReference type="Proteomes" id="UP000422572"/>
    </source>
</evidence>
<keyword evidence="1" id="KW-1133">Transmembrane helix</keyword>
<dbReference type="OrthoDB" id="4327547at2"/>
<proteinExistence type="predicted"/>